<keyword evidence="1" id="KW-0812">Transmembrane</keyword>
<reference evidence="2" key="1">
    <citation type="journal article" date="2021" name="PeerJ">
        <title>Extensive microbial diversity within the chicken gut microbiome revealed by metagenomics and culture.</title>
        <authorList>
            <person name="Gilroy R."/>
            <person name="Ravi A."/>
            <person name="Getino M."/>
            <person name="Pursley I."/>
            <person name="Horton D.L."/>
            <person name="Alikhan N.F."/>
            <person name="Baker D."/>
            <person name="Gharbi K."/>
            <person name="Hall N."/>
            <person name="Watson M."/>
            <person name="Adriaenssens E.M."/>
            <person name="Foster-Nyarko E."/>
            <person name="Jarju S."/>
            <person name="Secka A."/>
            <person name="Antonio M."/>
            <person name="Oren A."/>
            <person name="Chaudhuri R.R."/>
            <person name="La Ragione R."/>
            <person name="Hildebrand F."/>
            <person name="Pallen M.J."/>
        </authorList>
    </citation>
    <scope>NUCLEOTIDE SEQUENCE</scope>
    <source>
        <strain evidence="2">CHK195-6426</strain>
    </source>
</reference>
<sequence>MSYCVNCGVELDPSAKNCPLCNTPVINPSDLKTRQQPTPFPKEKGQVETVKRKDLGILLSTVVLATAVTCGILNAFVFQGTLWSLAVIGVCVILWVIMIPVVIYTKQSIYVSLLFDGAAVMVYLYMIAYMIQRDDWFYGLGMPIVLWVIFLSECFVLCVRKLPRSFLTVALYLFTALALLCLGLEFLIDLYLDGQAAFQWSAIVATVCVIVDIAIITLLSRRRLRNEVRRRLHF</sequence>
<evidence type="ECO:0000313" key="2">
    <source>
        <dbReference type="EMBL" id="HIW81858.1"/>
    </source>
</evidence>
<reference evidence="2" key="2">
    <citation type="submission" date="2021-04" db="EMBL/GenBank/DDBJ databases">
        <authorList>
            <person name="Gilroy R."/>
        </authorList>
    </citation>
    <scope>NUCLEOTIDE SEQUENCE</scope>
    <source>
        <strain evidence="2">CHK195-6426</strain>
    </source>
</reference>
<evidence type="ECO:0000313" key="3">
    <source>
        <dbReference type="Proteomes" id="UP000824265"/>
    </source>
</evidence>
<proteinExistence type="predicted"/>
<feature type="transmembrane region" description="Helical" evidence="1">
    <location>
        <begin position="200"/>
        <end position="220"/>
    </location>
</feature>
<keyword evidence="1" id="KW-1133">Transmembrane helix</keyword>
<accession>A0A9D1R5G4</accession>
<feature type="transmembrane region" description="Helical" evidence="1">
    <location>
        <begin position="55"/>
        <end position="76"/>
    </location>
</feature>
<feature type="transmembrane region" description="Helical" evidence="1">
    <location>
        <begin position="166"/>
        <end position="188"/>
    </location>
</feature>
<feature type="transmembrane region" description="Helical" evidence="1">
    <location>
        <begin position="137"/>
        <end position="159"/>
    </location>
</feature>
<keyword evidence="1" id="KW-0472">Membrane</keyword>
<dbReference type="InterPro" id="IPR046283">
    <property type="entry name" value="DUF6320"/>
</dbReference>
<protein>
    <submittedName>
        <fullName evidence="2">Uncharacterized protein</fullName>
    </submittedName>
</protein>
<dbReference type="Proteomes" id="UP000824265">
    <property type="component" value="Unassembled WGS sequence"/>
</dbReference>
<evidence type="ECO:0000256" key="1">
    <source>
        <dbReference type="SAM" id="Phobius"/>
    </source>
</evidence>
<organism evidence="2 3">
    <name type="scientific">Candidatus Acetatifactor stercoripullorum</name>
    <dbReference type="NCBI Taxonomy" id="2838414"/>
    <lineage>
        <taxon>Bacteria</taxon>
        <taxon>Bacillati</taxon>
        <taxon>Bacillota</taxon>
        <taxon>Clostridia</taxon>
        <taxon>Lachnospirales</taxon>
        <taxon>Lachnospiraceae</taxon>
        <taxon>Acetatifactor</taxon>
    </lineage>
</organism>
<gene>
    <name evidence="2" type="ORF">H9742_10155</name>
</gene>
<feature type="transmembrane region" description="Helical" evidence="1">
    <location>
        <begin position="110"/>
        <end position="131"/>
    </location>
</feature>
<comment type="caution">
    <text evidence="2">The sequence shown here is derived from an EMBL/GenBank/DDBJ whole genome shotgun (WGS) entry which is preliminary data.</text>
</comment>
<feature type="transmembrane region" description="Helical" evidence="1">
    <location>
        <begin position="82"/>
        <end position="103"/>
    </location>
</feature>
<dbReference type="AlphaFoldDB" id="A0A9D1R5G4"/>
<dbReference type="Pfam" id="PF19845">
    <property type="entry name" value="DUF6320"/>
    <property type="match status" value="1"/>
</dbReference>
<name>A0A9D1R5G4_9FIRM</name>
<dbReference type="EMBL" id="DXGH01000055">
    <property type="protein sequence ID" value="HIW81858.1"/>
    <property type="molecule type" value="Genomic_DNA"/>
</dbReference>